<dbReference type="Gene3D" id="3.30.530.20">
    <property type="match status" value="1"/>
</dbReference>
<gene>
    <name evidence="1" type="ORF">J2S57_001510</name>
</gene>
<proteinExistence type="predicted"/>
<dbReference type="SUPFAM" id="SSF55961">
    <property type="entry name" value="Bet v1-like"/>
    <property type="match status" value="1"/>
</dbReference>
<sequence>MAIDSRHVSTRIDRPFGEVYAYASDPAHLPDWAPGLCDSIEPKGDEWVVSSPMGRAWVKFAPKNDFGVIDHWVTLEDGQTFYNPFRVLAFDRASSEVVFSVRRAEGVTDEEFARDTEAVAADLERLKGLLEQ</sequence>
<dbReference type="RefSeq" id="WP_307239871.1">
    <property type="nucleotide sequence ID" value="NZ_JAUSQZ010000001.1"/>
</dbReference>
<evidence type="ECO:0008006" key="3">
    <source>
        <dbReference type="Google" id="ProtNLM"/>
    </source>
</evidence>
<organism evidence="1 2">
    <name type="scientific">Kineosporia succinea</name>
    <dbReference type="NCBI Taxonomy" id="84632"/>
    <lineage>
        <taxon>Bacteria</taxon>
        <taxon>Bacillati</taxon>
        <taxon>Actinomycetota</taxon>
        <taxon>Actinomycetes</taxon>
        <taxon>Kineosporiales</taxon>
        <taxon>Kineosporiaceae</taxon>
        <taxon>Kineosporia</taxon>
    </lineage>
</organism>
<comment type="caution">
    <text evidence="1">The sequence shown here is derived from an EMBL/GenBank/DDBJ whole genome shotgun (WGS) entry which is preliminary data.</text>
</comment>
<protein>
    <recommendedName>
        <fullName evidence="3">Polyketide cyclase/dehydrase/lipid transport protein</fullName>
    </recommendedName>
</protein>
<keyword evidence="2" id="KW-1185">Reference proteome</keyword>
<reference evidence="1 2" key="1">
    <citation type="submission" date="2023-07" db="EMBL/GenBank/DDBJ databases">
        <title>Sequencing the genomes of 1000 actinobacteria strains.</title>
        <authorList>
            <person name="Klenk H.-P."/>
        </authorList>
    </citation>
    <scope>NUCLEOTIDE SEQUENCE [LARGE SCALE GENOMIC DNA]</scope>
    <source>
        <strain evidence="1 2">DSM 44388</strain>
    </source>
</reference>
<name>A0ABT9NZ90_9ACTN</name>
<dbReference type="Proteomes" id="UP001235712">
    <property type="component" value="Unassembled WGS sequence"/>
</dbReference>
<evidence type="ECO:0000313" key="1">
    <source>
        <dbReference type="EMBL" id="MDP9825761.1"/>
    </source>
</evidence>
<accession>A0ABT9NZ90</accession>
<dbReference type="EMBL" id="JAUSQZ010000001">
    <property type="protein sequence ID" value="MDP9825761.1"/>
    <property type="molecule type" value="Genomic_DNA"/>
</dbReference>
<dbReference type="InterPro" id="IPR023393">
    <property type="entry name" value="START-like_dom_sf"/>
</dbReference>
<evidence type="ECO:0000313" key="2">
    <source>
        <dbReference type="Proteomes" id="UP001235712"/>
    </source>
</evidence>